<dbReference type="InterPro" id="IPR036864">
    <property type="entry name" value="Zn2-C6_fun-type_DNA-bd_sf"/>
</dbReference>
<dbReference type="Pfam" id="PF04082">
    <property type="entry name" value="Fungal_trans"/>
    <property type="match status" value="1"/>
</dbReference>
<keyword evidence="3" id="KW-0805">Transcription regulation</keyword>
<organism evidence="8 9">
    <name type="scientific">Fusarium solani</name>
    <name type="common">Filamentous fungus</name>
    <dbReference type="NCBI Taxonomy" id="169388"/>
    <lineage>
        <taxon>Eukaryota</taxon>
        <taxon>Fungi</taxon>
        <taxon>Dikarya</taxon>
        <taxon>Ascomycota</taxon>
        <taxon>Pezizomycotina</taxon>
        <taxon>Sordariomycetes</taxon>
        <taxon>Hypocreomycetidae</taxon>
        <taxon>Hypocreales</taxon>
        <taxon>Nectriaceae</taxon>
        <taxon>Fusarium</taxon>
        <taxon>Fusarium solani species complex</taxon>
    </lineage>
</organism>
<protein>
    <submittedName>
        <fullName evidence="8">Fungal-specific transcription factor domain-containing protein</fullName>
    </submittedName>
</protein>
<dbReference type="PROSITE" id="PS50048">
    <property type="entry name" value="ZN2_CY6_FUNGAL_2"/>
    <property type="match status" value="1"/>
</dbReference>
<dbReference type="SMART" id="SM00066">
    <property type="entry name" value="GAL4"/>
    <property type="match status" value="1"/>
</dbReference>
<dbReference type="PANTHER" id="PTHR47338">
    <property type="entry name" value="ZN(II)2CYS6 TRANSCRIPTION FACTOR (EUROFUNG)-RELATED"/>
    <property type="match status" value="1"/>
</dbReference>
<dbReference type="PROSITE" id="PS00463">
    <property type="entry name" value="ZN2_CY6_FUNGAL_1"/>
    <property type="match status" value="1"/>
</dbReference>
<keyword evidence="5" id="KW-0539">Nucleus</keyword>
<evidence type="ECO:0000256" key="2">
    <source>
        <dbReference type="ARBA" id="ARBA00022723"/>
    </source>
</evidence>
<keyword evidence="9" id="KW-1185">Reference proteome</keyword>
<evidence type="ECO:0000313" key="9">
    <source>
        <dbReference type="Proteomes" id="UP000736672"/>
    </source>
</evidence>
<reference evidence="8" key="1">
    <citation type="journal article" date="2021" name="Nat. Commun.">
        <title>Genetic determinants of endophytism in the Arabidopsis root mycobiome.</title>
        <authorList>
            <person name="Mesny F."/>
            <person name="Miyauchi S."/>
            <person name="Thiergart T."/>
            <person name="Pickel B."/>
            <person name="Atanasova L."/>
            <person name="Karlsson M."/>
            <person name="Huettel B."/>
            <person name="Barry K.W."/>
            <person name="Haridas S."/>
            <person name="Chen C."/>
            <person name="Bauer D."/>
            <person name="Andreopoulos W."/>
            <person name="Pangilinan J."/>
            <person name="LaButti K."/>
            <person name="Riley R."/>
            <person name="Lipzen A."/>
            <person name="Clum A."/>
            <person name="Drula E."/>
            <person name="Henrissat B."/>
            <person name="Kohler A."/>
            <person name="Grigoriev I.V."/>
            <person name="Martin F.M."/>
            <person name="Hacquard S."/>
        </authorList>
    </citation>
    <scope>NUCLEOTIDE SEQUENCE</scope>
    <source>
        <strain evidence="8">FSSC 5 MPI-SDFR-AT-0091</strain>
    </source>
</reference>
<dbReference type="GO" id="GO:0006351">
    <property type="term" value="P:DNA-templated transcription"/>
    <property type="evidence" value="ECO:0007669"/>
    <property type="project" value="InterPro"/>
</dbReference>
<evidence type="ECO:0000256" key="1">
    <source>
        <dbReference type="ARBA" id="ARBA00004123"/>
    </source>
</evidence>
<dbReference type="GO" id="GO:0000981">
    <property type="term" value="F:DNA-binding transcription factor activity, RNA polymerase II-specific"/>
    <property type="evidence" value="ECO:0007669"/>
    <property type="project" value="InterPro"/>
</dbReference>
<sequence length="773" mass="85542">MASPNGSIVDEHVRGDDENASGNERPRKMARVSTREEEGPSCSSCRRRKTKCSRDQPCSNCSKIGASCVYDGGKMKPGLRTGAVESLSQRLTALENMFVGQGIMWQQMLNAISGSSAQPQLSESLPSPPMGSLQEQSSAFKQRLSFLASGDPVQFQGNSISTSATTKAAALSGIENTDPCLSNTPMPPDELVDSLVEIYFETVHPWIPMLHVRNFRAALASPEQRAGMTTILQAIVSLCIRFSDDPLLNENPSLRTWYATRCRQAVILKSMETFSVRNVQALIICAFDTIGSGHGPSTWSMVGSMARTVEQLRLSKEESDVAESASAGRSLMNRMTFLPPCNGWQEAEERRRVFWNVFLMDRFCSISTGWNPCLTSADFHRRLPCEGAIWEESEQLQIPTPFFGTLDQMQHPEALPELHMEREEEQNSLGGFAYCIEATENLRLVIFFFLQHEVDFGNSRDIQKWLIRFKQLDLRLMQWKALLPETWREACLVNDDGNLDPNLVLAHITHNTAVVLLHQGLAYPSSEWKSIPAKLPSASSAETCLAATEEVSRITTRFLPTSPVLANPQFAFCLFVCGRALLTHAVFQEKPISPVFDSILQSLDEISKRWNGRHASTSSNLASKFKSRLLQARQDGYHGAGSIREEAFSDKKYPNCEQEDNSPSSLAYSHATAFQLGLDANATAMAFKPASKSSPDSVSLAFPPLPGSLQDAFLTQPSHGMQQVMDSSTQDTISVADCFTDPSLMADPCPYPFLDQTIIPSDRVTSLRGFMPQ</sequence>
<evidence type="ECO:0000256" key="4">
    <source>
        <dbReference type="ARBA" id="ARBA00023163"/>
    </source>
</evidence>
<dbReference type="Gene3D" id="4.10.240.10">
    <property type="entry name" value="Zn(2)-C6 fungal-type DNA-binding domain"/>
    <property type="match status" value="1"/>
</dbReference>
<dbReference type="Pfam" id="PF00172">
    <property type="entry name" value="Zn_clus"/>
    <property type="match status" value="1"/>
</dbReference>
<dbReference type="PANTHER" id="PTHR47338:SF23">
    <property type="entry name" value="ZN(II)2CYS6 TRANSCRIPTION FACTOR (EUROFUNG)"/>
    <property type="match status" value="1"/>
</dbReference>
<evidence type="ECO:0000259" key="7">
    <source>
        <dbReference type="PROSITE" id="PS50048"/>
    </source>
</evidence>
<dbReference type="InterPro" id="IPR050815">
    <property type="entry name" value="TF_fung"/>
</dbReference>
<dbReference type="SMART" id="SM00906">
    <property type="entry name" value="Fungal_trans"/>
    <property type="match status" value="1"/>
</dbReference>
<dbReference type="AlphaFoldDB" id="A0A9P9G322"/>
<comment type="subcellular location">
    <subcellularLocation>
        <location evidence="1">Nucleus</location>
    </subcellularLocation>
</comment>
<keyword evidence="2" id="KW-0479">Metal-binding</keyword>
<dbReference type="GO" id="GO:0003677">
    <property type="term" value="F:DNA binding"/>
    <property type="evidence" value="ECO:0007669"/>
    <property type="project" value="InterPro"/>
</dbReference>
<dbReference type="SUPFAM" id="SSF57701">
    <property type="entry name" value="Zn2/Cys6 DNA-binding domain"/>
    <property type="match status" value="1"/>
</dbReference>
<name>A0A9P9G322_FUSSL</name>
<dbReference type="GO" id="GO:0008270">
    <property type="term" value="F:zinc ion binding"/>
    <property type="evidence" value="ECO:0007669"/>
    <property type="project" value="InterPro"/>
</dbReference>
<evidence type="ECO:0000256" key="3">
    <source>
        <dbReference type="ARBA" id="ARBA00023015"/>
    </source>
</evidence>
<dbReference type="InterPro" id="IPR007219">
    <property type="entry name" value="XnlR_reg_dom"/>
</dbReference>
<accession>A0A9P9G322</accession>
<dbReference type="GO" id="GO:0005634">
    <property type="term" value="C:nucleus"/>
    <property type="evidence" value="ECO:0007669"/>
    <property type="project" value="UniProtKB-SubCell"/>
</dbReference>
<dbReference type="InterPro" id="IPR001138">
    <property type="entry name" value="Zn2Cys6_DnaBD"/>
</dbReference>
<evidence type="ECO:0000256" key="6">
    <source>
        <dbReference type="SAM" id="MobiDB-lite"/>
    </source>
</evidence>
<feature type="region of interest" description="Disordered" evidence="6">
    <location>
        <begin position="1"/>
        <end position="58"/>
    </location>
</feature>
<evidence type="ECO:0000313" key="8">
    <source>
        <dbReference type="EMBL" id="KAH7231576.1"/>
    </source>
</evidence>
<dbReference type="Proteomes" id="UP000736672">
    <property type="component" value="Unassembled WGS sequence"/>
</dbReference>
<keyword evidence="4" id="KW-0804">Transcription</keyword>
<gene>
    <name evidence="8" type="ORF">B0J15DRAFT_433497</name>
</gene>
<comment type="caution">
    <text evidence="8">The sequence shown here is derived from an EMBL/GenBank/DDBJ whole genome shotgun (WGS) entry which is preliminary data.</text>
</comment>
<evidence type="ECO:0000256" key="5">
    <source>
        <dbReference type="ARBA" id="ARBA00023242"/>
    </source>
</evidence>
<dbReference type="EMBL" id="JAGTJS010000032">
    <property type="protein sequence ID" value="KAH7231576.1"/>
    <property type="molecule type" value="Genomic_DNA"/>
</dbReference>
<dbReference type="OrthoDB" id="4456959at2759"/>
<proteinExistence type="predicted"/>
<dbReference type="CDD" id="cd12148">
    <property type="entry name" value="fungal_TF_MHR"/>
    <property type="match status" value="1"/>
</dbReference>
<dbReference type="CDD" id="cd00067">
    <property type="entry name" value="GAL4"/>
    <property type="match status" value="1"/>
</dbReference>
<feature type="domain" description="Zn(2)-C6 fungal-type" evidence="7">
    <location>
        <begin position="41"/>
        <end position="70"/>
    </location>
</feature>